<dbReference type="RefSeq" id="WP_344367563.1">
    <property type="nucleotide sequence ID" value="NZ_BAAAQB010000041.1"/>
</dbReference>
<reference evidence="2" key="1">
    <citation type="journal article" date="2019" name="Int. J. Syst. Evol. Microbiol.">
        <title>The Global Catalogue of Microorganisms (GCM) 10K type strain sequencing project: providing services to taxonomists for standard genome sequencing and annotation.</title>
        <authorList>
            <consortium name="The Broad Institute Genomics Platform"/>
            <consortium name="The Broad Institute Genome Sequencing Center for Infectious Disease"/>
            <person name="Wu L."/>
            <person name="Ma J."/>
        </authorList>
    </citation>
    <scope>NUCLEOTIDE SEQUENCE [LARGE SCALE GENOMIC DNA]</scope>
    <source>
        <strain evidence="2">JCM 15921</strain>
    </source>
</reference>
<sequence length="156" mass="16245">MNSTPSQQRGTKVASFIIGAFVTALTALSVVGCSPTPAAAPADGDPAVVAEVPGTDLHRLTLTEHAVQRVGIETAATATDPQTKKLTVPYGAVIYDSTGKTWVYTNPEPRVYIRQPITVERINGDVAVLTEGPPAGTVVVTTGAEELFGAEFDTAH</sequence>
<comment type="caution">
    <text evidence="1">The sequence shown here is derived from an EMBL/GenBank/DDBJ whole genome shotgun (WGS) entry which is preliminary data.</text>
</comment>
<dbReference type="Proteomes" id="UP001500102">
    <property type="component" value="Unassembled WGS sequence"/>
</dbReference>
<accession>A0ABP5LEL3</accession>
<dbReference type="Gene3D" id="2.40.420.20">
    <property type="match status" value="1"/>
</dbReference>
<evidence type="ECO:0000313" key="1">
    <source>
        <dbReference type="EMBL" id="GAA2143400.1"/>
    </source>
</evidence>
<proteinExistence type="predicted"/>
<evidence type="ECO:0008006" key="3">
    <source>
        <dbReference type="Google" id="ProtNLM"/>
    </source>
</evidence>
<evidence type="ECO:0000313" key="2">
    <source>
        <dbReference type="Proteomes" id="UP001500102"/>
    </source>
</evidence>
<name>A0ABP5LEL3_9MICC</name>
<organism evidence="1 2">
    <name type="scientific">Arthrobacter humicola</name>
    <dbReference type="NCBI Taxonomy" id="409291"/>
    <lineage>
        <taxon>Bacteria</taxon>
        <taxon>Bacillati</taxon>
        <taxon>Actinomycetota</taxon>
        <taxon>Actinomycetes</taxon>
        <taxon>Micrococcales</taxon>
        <taxon>Micrococcaceae</taxon>
        <taxon>Arthrobacter</taxon>
    </lineage>
</organism>
<protein>
    <recommendedName>
        <fullName evidence="3">Lipoprotein</fullName>
    </recommendedName>
</protein>
<keyword evidence="2" id="KW-1185">Reference proteome</keyword>
<gene>
    <name evidence="1" type="ORF">GCM10009825_33670</name>
</gene>
<dbReference type="EMBL" id="BAAAQB010000041">
    <property type="protein sequence ID" value="GAA2143400.1"/>
    <property type="molecule type" value="Genomic_DNA"/>
</dbReference>